<dbReference type="AlphaFoldDB" id="A0A654M2W4"/>
<keyword evidence="3" id="KW-1185">Reference proteome</keyword>
<protein>
    <recommendedName>
        <fullName evidence="1">DUF6438 domain-containing protein</fullName>
    </recommendedName>
</protein>
<proteinExistence type="predicted"/>
<sequence length="130" mass="14481">MDNVEIAIEKESHDNIDPSYSLKITTNGTVEFKGTANVKNGGKHTLKISQDLVAEIVDKFNMIYFFSLKDKYLSPAGPESQETKTVISVRVGDKFKKIEYSNKGKAPHSLDSLVSQVGKITKIDQFIQSQ</sequence>
<dbReference type="Pfam" id="PF20033">
    <property type="entry name" value="DUF6438"/>
    <property type="match status" value="1"/>
</dbReference>
<feature type="domain" description="DUF6438" evidence="1">
    <location>
        <begin position="18"/>
        <end position="120"/>
    </location>
</feature>
<name>A0A654M2W4_9ARCH</name>
<evidence type="ECO:0000313" key="3">
    <source>
        <dbReference type="Proteomes" id="UP000058925"/>
    </source>
</evidence>
<dbReference type="KEGG" id="taa:NMY3_03195"/>
<dbReference type="InterPro" id="IPR045497">
    <property type="entry name" value="DUF6438"/>
</dbReference>
<dbReference type="GeneID" id="60423055"/>
<dbReference type="Proteomes" id="UP000058925">
    <property type="component" value="Chromosome"/>
</dbReference>
<dbReference type="EMBL" id="CP012850">
    <property type="protein sequence ID" value="ALI37380.1"/>
    <property type="molecule type" value="Genomic_DNA"/>
</dbReference>
<accession>A0A654M2W4</accession>
<evidence type="ECO:0000259" key="1">
    <source>
        <dbReference type="Pfam" id="PF20033"/>
    </source>
</evidence>
<reference evidence="3" key="1">
    <citation type="submission" date="2015-10" db="EMBL/GenBank/DDBJ databases">
        <title>Niche specialization of a soil ammonia-oxidizing archaeon, Candidatus Nitrosocosmicus oleophilus.</title>
        <authorList>
            <person name="Jung M.-Y."/>
            <person name="Rhee S.-K."/>
        </authorList>
    </citation>
    <scope>NUCLEOTIDE SEQUENCE [LARGE SCALE GENOMIC DNA]</scope>
    <source>
        <strain evidence="3">MY3</strain>
    </source>
</reference>
<organism evidence="2 3">
    <name type="scientific">Candidatus Nitrosocosmicus oleophilus</name>
    <dbReference type="NCBI Taxonomy" id="1353260"/>
    <lineage>
        <taxon>Archaea</taxon>
        <taxon>Nitrososphaerota</taxon>
        <taxon>Nitrososphaeria</taxon>
        <taxon>Nitrososphaerales</taxon>
        <taxon>Nitrososphaeraceae</taxon>
        <taxon>Candidatus Nitrosocosmicus</taxon>
    </lineage>
</organism>
<gene>
    <name evidence="2" type="ORF">NMY3_03195</name>
</gene>
<evidence type="ECO:0000313" key="2">
    <source>
        <dbReference type="EMBL" id="ALI37380.1"/>
    </source>
</evidence>
<dbReference type="RefSeq" id="WP_196816459.1">
    <property type="nucleotide sequence ID" value="NZ_CP012850.1"/>
</dbReference>